<dbReference type="InterPro" id="IPR046807">
    <property type="entry name" value="Tra1_central"/>
</dbReference>
<dbReference type="AlphaFoldDB" id="A0A9P8ACY7"/>
<evidence type="ECO:0000313" key="2">
    <source>
        <dbReference type="Proteomes" id="UP001049176"/>
    </source>
</evidence>
<dbReference type="Proteomes" id="UP001049176">
    <property type="component" value="Chromosome 2"/>
</dbReference>
<proteinExistence type="predicted"/>
<comment type="caution">
    <text evidence="1">The sequence shown here is derived from an EMBL/GenBank/DDBJ whole genome shotgun (WGS) entry which is preliminary data.</text>
</comment>
<dbReference type="Gene3D" id="1.25.10.10">
    <property type="entry name" value="Leucine-rich Repeat Variant"/>
    <property type="match status" value="1"/>
</dbReference>
<reference evidence="1" key="1">
    <citation type="journal article" date="2021" name="Genome Biol. Evol.">
        <title>The assembled and annotated genome of the fairy-ring fungus Marasmius oreades.</title>
        <authorList>
            <person name="Hiltunen M."/>
            <person name="Ament-Velasquez S.L."/>
            <person name="Johannesson H."/>
        </authorList>
    </citation>
    <scope>NUCLEOTIDE SEQUENCE</scope>
    <source>
        <strain evidence="1">03SP1</strain>
    </source>
</reference>
<dbReference type="Pfam" id="PF20175">
    <property type="entry name" value="Tra1_central"/>
    <property type="match status" value="1"/>
</dbReference>
<evidence type="ECO:0000313" key="1">
    <source>
        <dbReference type="EMBL" id="KAG7096928.1"/>
    </source>
</evidence>
<dbReference type="InterPro" id="IPR016024">
    <property type="entry name" value="ARM-type_fold"/>
</dbReference>
<protein>
    <submittedName>
        <fullName evidence="1">Uncharacterized protein</fullName>
    </submittedName>
</protein>
<dbReference type="SUPFAM" id="SSF48371">
    <property type="entry name" value="ARM repeat"/>
    <property type="match status" value="1"/>
</dbReference>
<dbReference type="KEGG" id="more:E1B28_004329"/>
<dbReference type="EMBL" id="CM032182">
    <property type="protein sequence ID" value="KAG7096928.1"/>
    <property type="molecule type" value="Genomic_DNA"/>
</dbReference>
<gene>
    <name evidence="1" type="ORF">E1B28_004329</name>
</gene>
<name>A0A9P8ACY7_9AGAR</name>
<dbReference type="OrthoDB" id="3041178at2759"/>
<dbReference type="GeneID" id="66073405"/>
<accession>A0A9P8ACY7</accession>
<organism evidence="1 2">
    <name type="scientific">Marasmius oreades</name>
    <name type="common">fairy-ring Marasmius</name>
    <dbReference type="NCBI Taxonomy" id="181124"/>
    <lineage>
        <taxon>Eukaryota</taxon>
        <taxon>Fungi</taxon>
        <taxon>Dikarya</taxon>
        <taxon>Basidiomycota</taxon>
        <taxon>Agaricomycotina</taxon>
        <taxon>Agaricomycetes</taxon>
        <taxon>Agaricomycetidae</taxon>
        <taxon>Agaricales</taxon>
        <taxon>Marasmiineae</taxon>
        <taxon>Marasmiaceae</taxon>
        <taxon>Marasmius</taxon>
    </lineage>
</organism>
<dbReference type="RefSeq" id="XP_043013398.1">
    <property type="nucleotide sequence ID" value="XM_043148796.1"/>
</dbReference>
<keyword evidence="2" id="KW-1185">Reference proteome</keyword>
<dbReference type="InterPro" id="IPR011989">
    <property type="entry name" value="ARM-like"/>
</dbReference>
<sequence>MSSNTIDPMTYIATAADLEIRCAKIADPGIDLKTKNAVACEIREMLDTIRDSETIRVLPYLIPTLLELLRTGEVTFRKDTLEYQFRRVLVEIMYRLPTSDAARPHLNSMFECLFHLVRQDNEENAALACKTLIDHVRNYRCLTEENLSECTTLFIEGLGHMSDLVTRLLSEDSAAMDSEVALRGLHSFKVMAEMGLVMVMFSRAMRQMAPVVKATIDPTFEVIELESPAQKKVRDDCEAMGNTWAGMASTIKNPGAYSDFVNAQIKLLSYLVYILRQVTDQTAVEYGERLTLIALRLLQDCPATSTPLRKELMVVFRHLIGTPHRRVLVPQIDKLFDERILLGTGIGNKEILRTGVYTAVADLFHHLKGELSFPQLSRLVHMHLRIMHNPMVGNNVHILCAKILFGLPETIITKETPENAARLLEVMFHSCLDRLTALTHIHDELVAAAERRKNDDEKAEDAVFVERARPVGGASFALEKPEEIMQGKYDSYFA</sequence>